<accession>A0A1Y4MYS9</accession>
<dbReference type="Proteomes" id="UP000196386">
    <property type="component" value="Unassembled WGS sequence"/>
</dbReference>
<protein>
    <submittedName>
        <fullName evidence="2">Uncharacterized protein</fullName>
    </submittedName>
</protein>
<gene>
    <name evidence="2" type="ORF">B5F11_07760</name>
</gene>
<dbReference type="EMBL" id="NFKP01000007">
    <property type="protein sequence ID" value="OUP69870.1"/>
    <property type="molecule type" value="Genomic_DNA"/>
</dbReference>
<reference evidence="3" key="1">
    <citation type="submission" date="2017-04" db="EMBL/GenBank/DDBJ databases">
        <title>Function of individual gut microbiota members based on whole genome sequencing of pure cultures obtained from chicken caecum.</title>
        <authorList>
            <person name="Medvecky M."/>
            <person name="Cejkova D."/>
            <person name="Polansky O."/>
            <person name="Karasova D."/>
            <person name="Kubasova T."/>
            <person name="Cizek A."/>
            <person name="Rychlik I."/>
        </authorList>
    </citation>
    <scope>NUCLEOTIDE SEQUENCE [LARGE SCALE GENOMIC DNA]</scope>
    <source>
        <strain evidence="3">An175</strain>
    </source>
</reference>
<comment type="caution">
    <text evidence="2">The sequence shown here is derived from an EMBL/GenBank/DDBJ whole genome shotgun (WGS) entry which is preliminary data.</text>
</comment>
<keyword evidence="1" id="KW-1133">Transmembrane helix</keyword>
<keyword evidence="1" id="KW-0812">Transmembrane</keyword>
<evidence type="ECO:0000256" key="1">
    <source>
        <dbReference type="SAM" id="Phobius"/>
    </source>
</evidence>
<feature type="transmembrane region" description="Helical" evidence="1">
    <location>
        <begin position="6"/>
        <end position="25"/>
    </location>
</feature>
<sequence length="107" mass="12552">MEPWFQMVATIVCAVVASSGFWAYIQKRSEKKDVRTQMLIGLAHDRIIYLGMSYIERGWITQDEYENLHDYLYKPYEKMGGNGSAKKVMQEINKLPIHKSTYIQENQ</sequence>
<evidence type="ECO:0000313" key="3">
    <source>
        <dbReference type="Proteomes" id="UP000196386"/>
    </source>
</evidence>
<dbReference type="AlphaFoldDB" id="A0A1Y4MYS9"/>
<organism evidence="2 3">
    <name type="scientific">Anaerotruncus colihominis</name>
    <dbReference type="NCBI Taxonomy" id="169435"/>
    <lineage>
        <taxon>Bacteria</taxon>
        <taxon>Bacillati</taxon>
        <taxon>Bacillota</taxon>
        <taxon>Clostridia</taxon>
        <taxon>Eubacteriales</taxon>
        <taxon>Oscillospiraceae</taxon>
        <taxon>Anaerotruncus</taxon>
    </lineage>
</organism>
<keyword evidence="1" id="KW-0472">Membrane</keyword>
<proteinExistence type="predicted"/>
<evidence type="ECO:0000313" key="2">
    <source>
        <dbReference type="EMBL" id="OUP69870.1"/>
    </source>
</evidence>
<dbReference type="RefSeq" id="WP_087300690.1">
    <property type="nucleotide sequence ID" value="NZ_NFKQ01000015.1"/>
</dbReference>
<name>A0A1Y4MYS9_9FIRM</name>